<organism evidence="1 2">
    <name type="scientific">Salinispira pacifica</name>
    <dbReference type="NCBI Taxonomy" id="1307761"/>
    <lineage>
        <taxon>Bacteria</taxon>
        <taxon>Pseudomonadati</taxon>
        <taxon>Spirochaetota</taxon>
        <taxon>Spirochaetia</taxon>
        <taxon>Spirochaetales</taxon>
        <taxon>Spirochaetaceae</taxon>
        <taxon>Salinispira</taxon>
    </lineage>
</organism>
<gene>
    <name evidence="1" type="ORF">L21SP2_1480</name>
</gene>
<reference evidence="1 2" key="1">
    <citation type="journal article" date="2015" name="Stand. Genomic Sci.">
        <title>Complete genome sequence and description of Salinispira pacifica gen. nov., sp. nov., a novel spirochaete isolated form a hypersaline microbial mat.</title>
        <authorList>
            <person name="Ben Hania W."/>
            <person name="Joseph M."/>
            <person name="Schumann P."/>
            <person name="Bunk B."/>
            <person name="Fiebig A."/>
            <person name="Sproer C."/>
            <person name="Klenk H.P."/>
            <person name="Fardeau M.L."/>
            <person name="Spring S."/>
        </authorList>
    </citation>
    <scope>NUCLEOTIDE SEQUENCE [LARGE SCALE GENOMIC DNA]</scope>
    <source>
        <strain evidence="1 2">L21-RPul-D2</strain>
    </source>
</reference>
<proteinExistence type="predicted"/>
<dbReference type="KEGG" id="slr:L21SP2_1480"/>
<keyword evidence="2" id="KW-1185">Reference proteome</keyword>
<dbReference type="HOGENOM" id="CLU_2773509_0_0_12"/>
<dbReference type="Proteomes" id="UP000018680">
    <property type="component" value="Chromosome"/>
</dbReference>
<evidence type="ECO:0000313" key="2">
    <source>
        <dbReference type="Proteomes" id="UP000018680"/>
    </source>
</evidence>
<dbReference type="STRING" id="1307761.L21SP2_1480"/>
<dbReference type="AlphaFoldDB" id="V5WGB2"/>
<dbReference type="EMBL" id="CP006939">
    <property type="protein sequence ID" value="AHC14877.1"/>
    <property type="molecule type" value="Genomic_DNA"/>
</dbReference>
<name>V5WGB2_9SPIO</name>
<evidence type="ECO:0008006" key="3">
    <source>
        <dbReference type="Google" id="ProtNLM"/>
    </source>
</evidence>
<accession>V5WGB2</accession>
<sequence length="69" mass="7982">MRLSDEMIIRLSVALGISSDQLLGLTEIEQTHSHLSLRITRRMRELDRLPENKKKTILQVLDDLIRANS</sequence>
<protein>
    <recommendedName>
        <fullName evidence="3">HTH cro/C1-type domain-containing protein</fullName>
    </recommendedName>
</protein>
<evidence type="ECO:0000313" key="1">
    <source>
        <dbReference type="EMBL" id="AHC14877.1"/>
    </source>
</evidence>